<sequence>ALVKDFPTHHVTETELNLTGTDTDCVMGGNG</sequence>
<feature type="non-terminal residue" evidence="1">
    <location>
        <position position="1"/>
    </location>
</feature>
<accession>W1Y3T3</accession>
<organism evidence="1">
    <name type="scientific">human gut metagenome</name>
    <dbReference type="NCBI Taxonomy" id="408170"/>
    <lineage>
        <taxon>unclassified sequences</taxon>
        <taxon>metagenomes</taxon>
        <taxon>organismal metagenomes</taxon>
    </lineage>
</organism>
<gene>
    <name evidence="1" type="ORF">Q604_UNBC08566G0002</name>
</gene>
<comment type="caution">
    <text evidence="1">The sequence shown here is derived from an EMBL/GenBank/DDBJ whole genome shotgun (WGS) entry which is preliminary data.</text>
</comment>
<name>W1Y3T3_9ZZZZ</name>
<protein>
    <submittedName>
        <fullName evidence="1">Uncharacterized protein</fullName>
    </submittedName>
</protein>
<proteinExistence type="predicted"/>
<evidence type="ECO:0000313" key="1">
    <source>
        <dbReference type="EMBL" id="ETJ37207.1"/>
    </source>
</evidence>
<dbReference type="AlphaFoldDB" id="W1Y3T3"/>
<dbReference type="EMBL" id="AZMM01008566">
    <property type="protein sequence ID" value="ETJ37207.1"/>
    <property type="molecule type" value="Genomic_DNA"/>
</dbReference>
<reference evidence="1" key="1">
    <citation type="submission" date="2013-12" db="EMBL/GenBank/DDBJ databases">
        <title>A Varibaculum cambriense genome reconstructed from a premature infant gut community with otherwise low bacterial novelty that shifts toward anaerobic metabolism during the third week of life.</title>
        <authorList>
            <person name="Brown C.T."/>
            <person name="Sharon I."/>
            <person name="Thomas B.C."/>
            <person name="Castelle C.J."/>
            <person name="Morowitz M.J."/>
            <person name="Banfield J.F."/>
        </authorList>
    </citation>
    <scope>NUCLEOTIDE SEQUENCE</scope>
</reference>